<dbReference type="InterPro" id="IPR017379">
    <property type="entry name" value="GIPC1/2/3"/>
</dbReference>
<evidence type="ECO:0000256" key="2">
    <source>
        <dbReference type="SAM" id="MobiDB-lite"/>
    </source>
</evidence>
<organism evidence="4">
    <name type="scientific">Thelazia callipaeda</name>
    <name type="common">Oriental eyeworm</name>
    <name type="synonym">Parasitic nematode</name>
    <dbReference type="NCBI Taxonomy" id="103827"/>
    <lineage>
        <taxon>Eukaryota</taxon>
        <taxon>Metazoa</taxon>
        <taxon>Ecdysozoa</taxon>
        <taxon>Nematoda</taxon>
        <taxon>Chromadorea</taxon>
        <taxon>Rhabditida</taxon>
        <taxon>Spirurina</taxon>
        <taxon>Spiruromorpha</taxon>
        <taxon>Thelazioidea</taxon>
        <taxon>Thelaziidae</taxon>
        <taxon>Thelazia</taxon>
    </lineage>
</organism>
<name>A0A0N5D112_THECL</name>
<comment type="similarity">
    <text evidence="1">Belongs to the GIPC family.</text>
</comment>
<dbReference type="InterPro" id="IPR001478">
    <property type="entry name" value="PDZ"/>
</dbReference>
<dbReference type="AlphaFoldDB" id="A0A0N5D112"/>
<dbReference type="InterPro" id="IPR036034">
    <property type="entry name" value="PDZ_sf"/>
</dbReference>
<proteinExistence type="inferred from homology"/>
<reference evidence="4" key="1">
    <citation type="submission" date="2017-02" db="UniProtKB">
        <authorList>
            <consortium name="WormBaseParasite"/>
        </authorList>
    </citation>
    <scope>IDENTIFICATION</scope>
</reference>
<evidence type="ECO:0000256" key="1">
    <source>
        <dbReference type="ARBA" id="ARBA00009011"/>
    </source>
</evidence>
<dbReference type="SMART" id="SM00228">
    <property type="entry name" value="PDZ"/>
    <property type="match status" value="1"/>
</dbReference>
<sequence length="305" mass="34072">LETLADGTVHEHRVITSLPHKGHNLKFQVQLAHGSPTGIIYGFTNIMQLYELIADCYDEITVDDILFCTVNTHRVCMDALMSSNISNDDLIFAHIAGQKKEVTLVKTNPALGLTIADNGIGKAFIKRIVPGTVTSDANPALQVGDFIEKVNDDSMVGRRHFDVARYLRSLPVGSTSEKKRSPIADKSIEPKRTGFNTIRFKSDGTVLVQEVITKNSVVCFDSLLLRHGSINEEIINELNCTEQINFIFQSDVNDFNFPEEFFFDIWRIRSDWKNSRLTQRQANVSTADETLAPDKATDLHAGTSE</sequence>
<dbReference type="PANTHER" id="PTHR12259">
    <property type="entry name" value="RGS-GAIP INTERACTING PROTEIN GIPC"/>
    <property type="match status" value="1"/>
</dbReference>
<dbReference type="Pfam" id="PF25083">
    <property type="entry name" value="GIPC1_GH1"/>
    <property type="match status" value="1"/>
</dbReference>
<evidence type="ECO:0000313" key="4">
    <source>
        <dbReference type="WBParaSite" id="TCLT_0000651501-mRNA-1"/>
    </source>
</evidence>
<dbReference type="Pfam" id="PF00595">
    <property type="entry name" value="PDZ"/>
    <property type="match status" value="1"/>
</dbReference>
<dbReference type="Gene3D" id="2.30.42.10">
    <property type="match status" value="1"/>
</dbReference>
<evidence type="ECO:0000259" key="3">
    <source>
        <dbReference type="PROSITE" id="PS50106"/>
    </source>
</evidence>
<dbReference type="WBParaSite" id="TCLT_0000651501-mRNA-1">
    <property type="protein sequence ID" value="TCLT_0000651501-mRNA-1"/>
    <property type="gene ID" value="TCLT_0000651501"/>
</dbReference>
<feature type="region of interest" description="Disordered" evidence="2">
    <location>
        <begin position="283"/>
        <end position="305"/>
    </location>
</feature>
<dbReference type="PANTHER" id="PTHR12259:SF1">
    <property type="entry name" value="GH21964P"/>
    <property type="match status" value="1"/>
</dbReference>
<dbReference type="PROSITE" id="PS50106">
    <property type="entry name" value="PDZ"/>
    <property type="match status" value="1"/>
</dbReference>
<dbReference type="SUPFAM" id="SSF50156">
    <property type="entry name" value="PDZ domain-like"/>
    <property type="match status" value="1"/>
</dbReference>
<feature type="domain" description="PDZ" evidence="3">
    <location>
        <begin position="101"/>
        <end position="169"/>
    </location>
</feature>
<dbReference type="InterPro" id="IPR056814">
    <property type="entry name" value="GIPC1-3_GH1"/>
</dbReference>
<accession>A0A0N5D112</accession>
<protein>
    <submittedName>
        <fullName evidence="4">PDZ domain-containing protein</fullName>
    </submittedName>
</protein>